<sequence length="106" mass="11668">MDISVQAMQDAWRYRAALRRRVVLRDRPSPSETLWRMTPDPTPIASVAELLPVEVHVSTIPAHTVPDHFEASDFAQPSIIAAELVRSVALACAQRLSSRPAVSLVA</sequence>
<evidence type="ECO:0000313" key="1">
    <source>
        <dbReference type="EMBL" id="THG30908.1"/>
    </source>
</evidence>
<comment type="caution">
    <text evidence="1">The sequence shown here is derived from an EMBL/GenBank/DDBJ whole genome shotgun (WGS) entry which is preliminary data.</text>
</comment>
<evidence type="ECO:0000313" key="2">
    <source>
        <dbReference type="Proteomes" id="UP000309133"/>
    </source>
</evidence>
<keyword evidence="2" id="KW-1185">Reference proteome</keyword>
<reference evidence="1 2" key="1">
    <citation type="submission" date="2019-04" db="EMBL/GenBank/DDBJ databases">
        <authorList>
            <person name="Jiang L."/>
        </authorList>
    </citation>
    <scope>NUCLEOTIDE SEQUENCE [LARGE SCALE GENOMIC DNA]</scope>
    <source>
        <strain evidence="1 2">YIM 131853</strain>
    </source>
</reference>
<gene>
    <name evidence="1" type="ORF">E6C64_09825</name>
</gene>
<protein>
    <submittedName>
        <fullName evidence="1">Uncharacterized protein</fullName>
    </submittedName>
</protein>
<dbReference type="AlphaFoldDB" id="A0A4S4FL58"/>
<accession>A0A4S4FL58</accession>
<dbReference type="Proteomes" id="UP000309133">
    <property type="component" value="Unassembled WGS sequence"/>
</dbReference>
<name>A0A4S4FL58_9MICO</name>
<dbReference type="EMBL" id="SSSM01000004">
    <property type="protein sequence ID" value="THG30908.1"/>
    <property type="molecule type" value="Genomic_DNA"/>
</dbReference>
<proteinExistence type="predicted"/>
<organism evidence="1 2">
    <name type="scientific">Naasia lichenicola</name>
    <dbReference type="NCBI Taxonomy" id="2565933"/>
    <lineage>
        <taxon>Bacteria</taxon>
        <taxon>Bacillati</taxon>
        <taxon>Actinomycetota</taxon>
        <taxon>Actinomycetes</taxon>
        <taxon>Micrococcales</taxon>
        <taxon>Microbacteriaceae</taxon>
        <taxon>Naasia</taxon>
    </lineage>
</organism>
<dbReference type="RefSeq" id="WP_136427320.1">
    <property type="nucleotide sequence ID" value="NZ_SSSM01000004.1"/>
</dbReference>